<evidence type="ECO:0000313" key="1">
    <source>
        <dbReference type="EMBL" id="QBK31008.1"/>
    </source>
</evidence>
<dbReference type="CDD" id="cd07067">
    <property type="entry name" value="HP_PGM_like"/>
    <property type="match status" value="1"/>
</dbReference>
<reference evidence="1 2" key="1">
    <citation type="journal article" date="2017" name="Int. J. Syst. Evol. Microbiol.">
        <title>Roseitalea porphyridii gen. nov., sp. nov., isolated from a red alga, and reclassification of Hoeflea suaedae Chung et al. 2013 as Pseudohoeflea suaedae gen. nov., comb. nov.</title>
        <authorList>
            <person name="Hyeon J.W."/>
            <person name="Jeong S.E."/>
            <person name="Baek K."/>
            <person name="Jeon C.O."/>
        </authorList>
    </citation>
    <scope>NUCLEOTIDE SEQUENCE [LARGE SCALE GENOMIC DNA]</scope>
    <source>
        <strain evidence="1 2">MA7-20</strain>
    </source>
</reference>
<dbReference type="PANTHER" id="PTHR47623:SF1">
    <property type="entry name" value="OS09G0287300 PROTEIN"/>
    <property type="match status" value="1"/>
</dbReference>
<accession>A0A4V1A412</accession>
<dbReference type="InterPro" id="IPR029033">
    <property type="entry name" value="His_PPase_superfam"/>
</dbReference>
<organism evidence="1 2">
    <name type="scientific">Roseitalea porphyridii</name>
    <dbReference type="NCBI Taxonomy" id="1852022"/>
    <lineage>
        <taxon>Bacteria</taxon>
        <taxon>Pseudomonadati</taxon>
        <taxon>Pseudomonadota</taxon>
        <taxon>Alphaproteobacteria</taxon>
        <taxon>Hyphomicrobiales</taxon>
        <taxon>Ahrensiaceae</taxon>
        <taxon>Roseitalea</taxon>
    </lineage>
</organism>
<dbReference type="SMART" id="SM00855">
    <property type="entry name" value="PGAM"/>
    <property type="match status" value="1"/>
</dbReference>
<name>A0A4V1A412_9HYPH</name>
<dbReference type="InterPro" id="IPR013078">
    <property type="entry name" value="His_Pase_superF_clade-1"/>
</dbReference>
<evidence type="ECO:0000313" key="2">
    <source>
        <dbReference type="Proteomes" id="UP000293719"/>
    </source>
</evidence>
<dbReference type="EMBL" id="CP036532">
    <property type="protein sequence ID" value="QBK31008.1"/>
    <property type="molecule type" value="Genomic_DNA"/>
</dbReference>
<protein>
    <submittedName>
        <fullName evidence="1">Histidine phosphatase family protein</fullName>
    </submittedName>
</protein>
<keyword evidence="2" id="KW-1185">Reference proteome</keyword>
<dbReference type="KEGG" id="rpod:E0E05_10640"/>
<dbReference type="SUPFAM" id="SSF53254">
    <property type="entry name" value="Phosphoglycerate mutase-like"/>
    <property type="match status" value="1"/>
</dbReference>
<dbReference type="Gene3D" id="3.40.50.1240">
    <property type="entry name" value="Phosphoglycerate mutase-like"/>
    <property type="match status" value="1"/>
</dbReference>
<gene>
    <name evidence="1" type="ORF">E0E05_10640</name>
</gene>
<dbReference type="Proteomes" id="UP000293719">
    <property type="component" value="Chromosome"/>
</dbReference>
<dbReference type="AlphaFoldDB" id="A0A4V1A412"/>
<sequence>MVVVSRSCSGRHAGPAAPSNDCAVARPAICDLSRRGAVRRETMSRLFLLRHAKAEWAEPGQRDFDRALAASGIEDAKALAANMVAHDLIPGKVICSSAVRARQTLEAINTVHDLAGIASYDQNLYATDAPGYLEVAAKSGFDDGLMLIGHNPMLEDVAMALSAEGDDALVGELQMGFRTAGLAVIDLDAPMSAVETQRGRLVAYLTPQDG</sequence>
<dbReference type="PANTHER" id="PTHR47623">
    <property type="entry name" value="OS09G0287300 PROTEIN"/>
    <property type="match status" value="1"/>
</dbReference>
<dbReference type="Pfam" id="PF00300">
    <property type="entry name" value="His_Phos_1"/>
    <property type="match status" value="1"/>
</dbReference>
<proteinExistence type="predicted"/>